<name>A0A918DSL3_9ACTN</name>
<keyword evidence="2" id="KW-1185">Reference proteome</keyword>
<comment type="caution">
    <text evidence="1">The sequence shown here is derived from an EMBL/GenBank/DDBJ whole genome shotgun (WGS) entry which is preliminary data.</text>
</comment>
<sequence length="74" mass="8404">MTGSYEHKSEFIISWLRKERARSAPRSVIGFLDARGIPVTDEARARISGCTDEALLDEWTFKALSVRSVDELFD</sequence>
<evidence type="ECO:0000313" key="1">
    <source>
        <dbReference type="EMBL" id="GGO81193.1"/>
    </source>
</evidence>
<gene>
    <name evidence="1" type="ORF">GCM10012289_69600</name>
</gene>
<dbReference type="Proteomes" id="UP000646523">
    <property type="component" value="Unassembled WGS sequence"/>
</dbReference>
<accession>A0A918DSL3</accession>
<dbReference type="EMBL" id="BMNH01000035">
    <property type="protein sequence ID" value="GGO81193.1"/>
    <property type="molecule type" value="Genomic_DNA"/>
</dbReference>
<evidence type="ECO:0000313" key="2">
    <source>
        <dbReference type="Proteomes" id="UP000646523"/>
    </source>
</evidence>
<organism evidence="1 2">
    <name type="scientific">Nonomuraea cavernae</name>
    <dbReference type="NCBI Taxonomy" id="2045107"/>
    <lineage>
        <taxon>Bacteria</taxon>
        <taxon>Bacillati</taxon>
        <taxon>Actinomycetota</taxon>
        <taxon>Actinomycetes</taxon>
        <taxon>Streptosporangiales</taxon>
        <taxon>Streptosporangiaceae</taxon>
        <taxon>Nonomuraea</taxon>
    </lineage>
</organism>
<protein>
    <submittedName>
        <fullName evidence="1">Uncharacterized protein</fullName>
    </submittedName>
</protein>
<reference evidence="1" key="2">
    <citation type="submission" date="2020-09" db="EMBL/GenBank/DDBJ databases">
        <authorList>
            <person name="Sun Q."/>
            <person name="Zhou Y."/>
        </authorList>
    </citation>
    <scope>NUCLEOTIDE SEQUENCE</scope>
    <source>
        <strain evidence="1">CGMCC 4.7368</strain>
    </source>
</reference>
<reference evidence="1" key="1">
    <citation type="journal article" date="2014" name="Int. J. Syst. Evol. Microbiol.">
        <title>Complete genome sequence of Corynebacterium casei LMG S-19264T (=DSM 44701T), isolated from a smear-ripened cheese.</title>
        <authorList>
            <consortium name="US DOE Joint Genome Institute (JGI-PGF)"/>
            <person name="Walter F."/>
            <person name="Albersmeier A."/>
            <person name="Kalinowski J."/>
            <person name="Ruckert C."/>
        </authorList>
    </citation>
    <scope>NUCLEOTIDE SEQUENCE</scope>
    <source>
        <strain evidence="1">CGMCC 4.7368</strain>
    </source>
</reference>
<dbReference type="RefSeq" id="WP_189128476.1">
    <property type="nucleotide sequence ID" value="NZ_BMNH01000035.1"/>
</dbReference>
<proteinExistence type="predicted"/>
<dbReference type="AlphaFoldDB" id="A0A918DSL3"/>